<dbReference type="AlphaFoldDB" id="A0A3E3I749"/>
<evidence type="ECO:0000313" key="1">
    <source>
        <dbReference type="EMBL" id="RGE61845.1"/>
    </source>
</evidence>
<reference evidence="1" key="1">
    <citation type="submission" date="2018-08" db="EMBL/GenBank/DDBJ databases">
        <title>A genome reference for cultivated species of the human gut microbiota.</title>
        <authorList>
            <person name="Zou Y."/>
            <person name="Xue W."/>
            <person name="Luo G."/>
        </authorList>
    </citation>
    <scope>NUCLEOTIDE SEQUENCE [LARGE SCALE GENOMIC DNA]</scope>
    <source>
        <strain evidence="1">TF05-5AC</strain>
    </source>
</reference>
<dbReference type="InterPro" id="IPR023198">
    <property type="entry name" value="PGP-like_dom2"/>
</dbReference>
<dbReference type="Gene3D" id="1.10.150.240">
    <property type="entry name" value="Putative phosphatase, domain 2"/>
    <property type="match status" value="1"/>
</dbReference>
<dbReference type="Pfam" id="PF00702">
    <property type="entry name" value="Hydrolase"/>
    <property type="match status" value="1"/>
</dbReference>
<evidence type="ECO:0000313" key="2">
    <source>
        <dbReference type="Proteomes" id="UP000260812"/>
    </source>
</evidence>
<gene>
    <name evidence="1" type="ORF">DXC51_09895</name>
</gene>
<dbReference type="SUPFAM" id="SSF56784">
    <property type="entry name" value="HAD-like"/>
    <property type="match status" value="1"/>
</dbReference>
<dbReference type="Proteomes" id="UP000260812">
    <property type="component" value="Unassembled WGS sequence"/>
</dbReference>
<organism evidence="1 2">
    <name type="scientific">Eisenbergiella massiliensis</name>
    <dbReference type="NCBI Taxonomy" id="1720294"/>
    <lineage>
        <taxon>Bacteria</taxon>
        <taxon>Bacillati</taxon>
        <taxon>Bacillota</taxon>
        <taxon>Clostridia</taxon>
        <taxon>Lachnospirales</taxon>
        <taxon>Lachnospiraceae</taxon>
        <taxon>Eisenbergiella</taxon>
    </lineage>
</organism>
<dbReference type="EMBL" id="QVLV01000005">
    <property type="protein sequence ID" value="RGE61845.1"/>
    <property type="molecule type" value="Genomic_DNA"/>
</dbReference>
<dbReference type="InterPro" id="IPR036412">
    <property type="entry name" value="HAD-like_sf"/>
</dbReference>
<dbReference type="InterPro" id="IPR023214">
    <property type="entry name" value="HAD_sf"/>
</dbReference>
<sequence>MRGISMKKALFWDFDGTLIHPNESFLDAMHTALSKHNFMVSPDEIRAFLRTACSWYTPEAAYTDKTGEQWWTALYDRFSLFYKKLGVPQAKEMIINNHFRQQILDSGNYTLYDDAVPVLKLCIDMGYKNYILSNNYPELSSVAKELGLSTYISGYFVSSLIGYEKPRIELFRHALHVAGSPDYSCMIGDNPVADIQGGKAAGMNTILVHQNGDGSAGCQCHTLSEIPSLLL</sequence>
<dbReference type="GO" id="GO:0016787">
    <property type="term" value="F:hydrolase activity"/>
    <property type="evidence" value="ECO:0007669"/>
    <property type="project" value="UniProtKB-KW"/>
</dbReference>
<comment type="caution">
    <text evidence="1">The sequence shown here is derived from an EMBL/GenBank/DDBJ whole genome shotgun (WGS) entry which is preliminary data.</text>
</comment>
<proteinExistence type="predicted"/>
<keyword evidence="1" id="KW-0378">Hydrolase</keyword>
<dbReference type="PANTHER" id="PTHR46191">
    <property type="match status" value="1"/>
</dbReference>
<dbReference type="Gene3D" id="3.40.50.1000">
    <property type="entry name" value="HAD superfamily/HAD-like"/>
    <property type="match status" value="1"/>
</dbReference>
<keyword evidence="2" id="KW-1185">Reference proteome</keyword>
<dbReference type="InterPro" id="IPR051828">
    <property type="entry name" value="HAD-like_hydrolase_domain"/>
</dbReference>
<dbReference type="SFLD" id="SFLDS00003">
    <property type="entry name" value="Haloacid_Dehalogenase"/>
    <property type="match status" value="1"/>
</dbReference>
<protein>
    <submittedName>
        <fullName evidence="1">HAD family hydrolase</fullName>
    </submittedName>
</protein>
<dbReference type="NCBIfam" id="TIGR01549">
    <property type="entry name" value="HAD-SF-IA-v1"/>
    <property type="match status" value="1"/>
</dbReference>
<dbReference type="SFLD" id="SFLDG01129">
    <property type="entry name" value="C1.5:_HAD__Beta-PGM__Phosphata"/>
    <property type="match status" value="1"/>
</dbReference>
<accession>A0A3E3I749</accession>
<name>A0A3E3I749_9FIRM</name>
<dbReference type="InterPro" id="IPR006439">
    <property type="entry name" value="HAD-SF_hydro_IA"/>
</dbReference>
<dbReference type="PANTHER" id="PTHR46191:SF2">
    <property type="entry name" value="HALOACID DEHALOGENASE-LIKE HYDROLASE DOMAIN-CONTAINING PROTEIN 3"/>
    <property type="match status" value="1"/>
</dbReference>